<evidence type="ECO:0000313" key="1">
    <source>
        <dbReference type="EMBL" id="MPA42601.1"/>
    </source>
</evidence>
<dbReference type="AlphaFoldDB" id="A0A5B6ZFF6"/>
<proteinExistence type="predicted"/>
<name>A0A5B6ZFF6_DAVIN</name>
<protein>
    <submittedName>
        <fullName evidence="1">Uncharacterized protein</fullName>
    </submittedName>
</protein>
<dbReference type="EMBL" id="GHES01012042">
    <property type="protein sequence ID" value="MPA42601.1"/>
    <property type="molecule type" value="Transcribed_RNA"/>
</dbReference>
<accession>A0A5B6ZFF6</accession>
<gene>
    <name evidence="1" type="ORF">Din_012042</name>
</gene>
<reference evidence="1" key="1">
    <citation type="submission" date="2019-08" db="EMBL/GenBank/DDBJ databases">
        <title>Reference gene set and small RNA set construction with multiple tissues from Davidia involucrata Baill.</title>
        <authorList>
            <person name="Yang H."/>
            <person name="Zhou C."/>
            <person name="Li G."/>
            <person name="Wang J."/>
            <person name="Gao P."/>
            <person name="Wang M."/>
            <person name="Wang R."/>
            <person name="Zhao Y."/>
        </authorList>
    </citation>
    <scope>NUCLEOTIDE SEQUENCE</scope>
    <source>
        <tissue evidence="1">Mixed with DoveR01_LX</tissue>
    </source>
</reference>
<sequence length="102" mass="11758">MNPPALLLKLGHWIEKIIKRLDEVVSESHFRERKVIMQFENTKEQTEFFVCSLEFNQRIGDEEVADLLICSINIEKLWVLTIIGMGGLGKKNLAELVTKSNE</sequence>
<organism evidence="1">
    <name type="scientific">Davidia involucrata</name>
    <name type="common">Dove tree</name>
    <dbReference type="NCBI Taxonomy" id="16924"/>
    <lineage>
        <taxon>Eukaryota</taxon>
        <taxon>Viridiplantae</taxon>
        <taxon>Streptophyta</taxon>
        <taxon>Embryophyta</taxon>
        <taxon>Tracheophyta</taxon>
        <taxon>Spermatophyta</taxon>
        <taxon>Magnoliopsida</taxon>
        <taxon>eudicotyledons</taxon>
        <taxon>Gunneridae</taxon>
        <taxon>Pentapetalae</taxon>
        <taxon>asterids</taxon>
        <taxon>Cornales</taxon>
        <taxon>Nyssaceae</taxon>
        <taxon>Davidia</taxon>
    </lineage>
</organism>